<evidence type="ECO:0000256" key="2">
    <source>
        <dbReference type="SAM" id="Phobius"/>
    </source>
</evidence>
<keyword evidence="2" id="KW-1133">Transmembrane helix</keyword>
<accession>A0A9Q0ZLR6</accession>
<dbReference type="EMBL" id="JAPFFM010000010">
    <property type="protein sequence ID" value="KAJ6739093.1"/>
    <property type="molecule type" value="Genomic_DNA"/>
</dbReference>
<feature type="domain" description="Polyphenol oxidase C-terminal" evidence="4">
    <location>
        <begin position="125"/>
        <end position="173"/>
    </location>
</feature>
<feature type="transmembrane region" description="Helical" evidence="2">
    <location>
        <begin position="7"/>
        <end position="26"/>
    </location>
</feature>
<organism evidence="5 6">
    <name type="scientific">Salix koriyanagi</name>
    <dbReference type="NCBI Taxonomy" id="2511006"/>
    <lineage>
        <taxon>Eukaryota</taxon>
        <taxon>Viridiplantae</taxon>
        <taxon>Streptophyta</taxon>
        <taxon>Embryophyta</taxon>
        <taxon>Tracheophyta</taxon>
        <taxon>Spermatophyta</taxon>
        <taxon>Magnoliopsida</taxon>
        <taxon>eudicotyledons</taxon>
        <taxon>Gunneridae</taxon>
        <taxon>Pentapetalae</taxon>
        <taxon>rosids</taxon>
        <taxon>fabids</taxon>
        <taxon>Malpighiales</taxon>
        <taxon>Salicaceae</taxon>
        <taxon>Saliceae</taxon>
        <taxon>Salix</taxon>
    </lineage>
</organism>
<proteinExistence type="inferred from homology"/>
<evidence type="ECO:0000259" key="3">
    <source>
        <dbReference type="Pfam" id="PF12142"/>
    </source>
</evidence>
<dbReference type="Pfam" id="PF12142">
    <property type="entry name" value="PPO1_DWL"/>
    <property type="match status" value="1"/>
</dbReference>
<dbReference type="GO" id="GO:0004097">
    <property type="term" value="F:catechol oxidase activity"/>
    <property type="evidence" value="ECO:0007669"/>
    <property type="project" value="InterPro"/>
</dbReference>
<dbReference type="PANTHER" id="PTHR36608">
    <property type="entry name" value="POLYPHENOL OXIDASE C, CHLOROPLASTIC-LIKE"/>
    <property type="match status" value="1"/>
</dbReference>
<keyword evidence="6" id="KW-1185">Reference proteome</keyword>
<evidence type="ECO:0000313" key="5">
    <source>
        <dbReference type="EMBL" id="KAJ6739093.1"/>
    </source>
</evidence>
<feature type="domain" description="Polyphenol oxidase central" evidence="3">
    <location>
        <begin position="71"/>
        <end position="101"/>
    </location>
</feature>
<dbReference type="Proteomes" id="UP001151752">
    <property type="component" value="Chromosome 4"/>
</dbReference>
<dbReference type="InterPro" id="IPR022740">
    <property type="entry name" value="Polyphenol_oxidase_C"/>
</dbReference>
<keyword evidence="2" id="KW-0812">Transmembrane</keyword>
<dbReference type="AlphaFoldDB" id="A0A9Q0ZLR6"/>
<dbReference type="PANTHER" id="PTHR36608:SF2">
    <property type="entry name" value="POLYPHENOL OXIDASE C-TERMINAL DOMAIN-CONTAINING PROTEIN"/>
    <property type="match status" value="1"/>
</dbReference>
<name>A0A9Q0ZLR6_9ROSI</name>
<reference evidence="5" key="1">
    <citation type="submission" date="2022-11" db="EMBL/GenBank/DDBJ databases">
        <authorList>
            <person name="Hyden B.L."/>
            <person name="Feng K."/>
            <person name="Yates T."/>
            <person name="Jawdy S."/>
            <person name="Smart L.B."/>
            <person name="Muchero W."/>
        </authorList>
    </citation>
    <scope>NUCLEOTIDE SEQUENCE</scope>
    <source>
        <tissue evidence="5">Shoot tip</tissue>
    </source>
</reference>
<keyword evidence="2" id="KW-0472">Membrane</keyword>
<comment type="caution">
    <text evidence="5">The sequence shown here is derived from an EMBL/GenBank/DDBJ whole genome shotgun (WGS) entry which is preliminary data.</text>
</comment>
<gene>
    <name evidence="5" type="ORF">OIU74_003953</name>
</gene>
<reference evidence="5" key="2">
    <citation type="journal article" date="2023" name="Int. J. Mol. Sci.">
        <title>De Novo Assembly and Annotation of 11 Diverse Shrub Willow (Salix) Genomes Reveals Novel Gene Organization in Sex-Linked Regions.</title>
        <authorList>
            <person name="Hyden B."/>
            <person name="Feng K."/>
            <person name="Yates T.B."/>
            <person name="Jawdy S."/>
            <person name="Cereghino C."/>
            <person name="Smart L.B."/>
            <person name="Muchero W."/>
        </authorList>
    </citation>
    <scope>NUCLEOTIDE SEQUENCE</scope>
    <source>
        <tissue evidence="5">Shoot tip</tissue>
    </source>
</reference>
<comment type="similarity">
    <text evidence="1">Belongs to the tyrosinase family.</text>
</comment>
<dbReference type="InterPro" id="IPR022739">
    <property type="entry name" value="Polyphenol_oxidase_cen"/>
</dbReference>
<protein>
    <submittedName>
        <fullName evidence="5">AUREUSIDIN SYNTHASE-LIKE</fullName>
    </submittedName>
</protein>
<evidence type="ECO:0000259" key="4">
    <source>
        <dbReference type="Pfam" id="PF12143"/>
    </source>
</evidence>
<evidence type="ECO:0000256" key="1">
    <source>
        <dbReference type="ARBA" id="ARBA00009928"/>
    </source>
</evidence>
<evidence type="ECO:0000313" key="6">
    <source>
        <dbReference type="Proteomes" id="UP001151752"/>
    </source>
</evidence>
<sequence length="175" mass="19645">MEAKKLGLVLGISTIVAAFTMILHLLEAPQVQHPSPLLLNLTSCHESMRRSDLPVYCSDLPGTLELPPHNTLNKIKIRDVLSITKLRCSYEKVNFPWLNNRHRPSVPLDVARVIRVAMEANLETLRKKTDLKLGISELSEDLEADGDDSIWVTLVPRSKGCINATVDGLRIKYIR</sequence>
<dbReference type="Pfam" id="PF12143">
    <property type="entry name" value="PPO1_KFDV"/>
    <property type="match status" value="1"/>
</dbReference>